<proteinExistence type="inferred from homology"/>
<comment type="similarity">
    <text evidence="3">Belongs to the GRAS family.</text>
</comment>
<evidence type="ECO:0000256" key="3">
    <source>
        <dbReference type="PROSITE-ProRule" id="PRU01191"/>
    </source>
</evidence>
<comment type="caution">
    <text evidence="4">The sequence shown here is derived from an EMBL/GenBank/DDBJ whole genome shotgun (WGS) entry which is preliminary data.</text>
</comment>
<reference evidence="4" key="1">
    <citation type="submission" date="2022-07" db="EMBL/GenBank/DDBJ databases">
        <authorList>
            <person name="Macas J."/>
            <person name="Novak P."/>
            <person name="Neumann P."/>
        </authorList>
    </citation>
    <scope>NUCLEOTIDE SEQUENCE</scope>
</reference>
<dbReference type="PROSITE" id="PS50985">
    <property type="entry name" value="GRAS"/>
    <property type="match status" value="1"/>
</dbReference>
<keyword evidence="5" id="KW-1185">Reference proteome</keyword>
<gene>
    <name evidence="4" type="ORF">CEPIT_LOCUS18626</name>
</gene>
<dbReference type="Proteomes" id="UP001152523">
    <property type="component" value="Unassembled WGS sequence"/>
</dbReference>
<evidence type="ECO:0000256" key="1">
    <source>
        <dbReference type="ARBA" id="ARBA00023015"/>
    </source>
</evidence>
<name>A0AAV0DWF6_9ASTE</name>
<comment type="caution">
    <text evidence="3">Lacks conserved residue(s) required for the propagation of feature annotation.</text>
</comment>
<dbReference type="InterPro" id="IPR005202">
    <property type="entry name" value="TF_GRAS"/>
</dbReference>
<keyword evidence="1" id="KW-0805">Transcription regulation</keyword>
<feature type="short sequence motif" description="VHIID" evidence="3">
    <location>
        <begin position="151"/>
        <end position="155"/>
    </location>
</feature>
<feature type="region of interest" description="Leucine repeat I (LRI)" evidence="3">
    <location>
        <begin position="50"/>
        <end position="110"/>
    </location>
</feature>
<feature type="region of interest" description="SAW" evidence="3">
    <location>
        <begin position="340"/>
        <end position="415"/>
    </location>
</feature>
<accession>A0AAV0DWF6</accession>
<sequence>MDDRYYDSFPCPINKKIVACLPKNIEKSESKARRRNARGKKKQQTEKDYVDFRGLLTQCAQSLTINDIKAANETLKTIRLYSSPYGNGTERMAFYLANALEARLNGMGTSMYTSKHSNNISAADMVKAFQMYINANRCIGKLVAAAGATSLHIIDFGILYGFKWPSLIQGLSMRPGGPPRLRITGIDLPQPGFRPEELVKATGIRLEKYCKRFNVPFEYKGIATKWESITLEDLEIDRDFDMLVVNCLDRLGTVPDETMVPDSPRDIVLNLIRNVNPNMFIHAVVNGAFNAPFFATRFREAVFHFSSMFDMLDVTVPSEDTDRRLFEEMVLGKDVMNVIACEGTERVERPETYKQWHVRSLKAGLQQLPLDQEILKFVMESAKSVFNKNFSVEEDGNWMLQGWKGRVHHAFSCWKPINH</sequence>
<feature type="region of interest" description="Leucine repeat II (LRII)" evidence="3">
    <location>
        <begin position="201"/>
        <end position="233"/>
    </location>
</feature>
<keyword evidence="2" id="KW-0804">Transcription</keyword>
<evidence type="ECO:0000256" key="2">
    <source>
        <dbReference type="ARBA" id="ARBA00023163"/>
    </source>
</evidence>
<evidence type="ECO:0000313" key="4">
    <source>
        <dbReference type="EMBL" id="CAH9109213.1"/>
    </source>
</evidence>
<dbReference type="EMBL" id="CAMAPF010000150">
    <property type="protein sequence ID" value="CAH9109213.1"/>
    <property type="molecule type" value="Genomic_DNA"/>
</dbReference>
<dbReference type="AlphaFoldDB" id="A0AAV0DWF6"/>
<organism evidence="4 5">
    <name type="scientific">Cuscuta epithymum</name>
    <dbReference type="NCBI Taxonomy" id="186058"/>
    <lineage>
        <taxon>Eukaryota</taxon>
        <taxon>Viridiplantae</taxon>
        <taxon>Streptophyta</taxon>
        <taxon>Embryophyta</taxon>
        <taxon>Tracheophyta</taxon>
        <taxon>Spermatophyta</taxon>
        <taxon>Magnoliopsida</taxon>
        <taxon>eudicotyledons</taxon>
        <taxon>Gunneridae</taxon>
        <taxon>Pentapetalae</taxon>
        <taxon>asterids</taxon>
        <taxon>lamiids</taxon>
        <taxon>Solanales</taxon>
        <taxon>Convolvulaceae</taxon>
        <taxon>Cuscuteae</taxon>
        <taxon>Cuscuta</taxon>
        <taxon>Cuscuta subgen. Cuscuta</taxon>
    </lineage>
</organism>
<protein>
    <submittedName>
        <fullName evidence="4">Uncharacterized protein</fullName>
    </submittedName>
</protein>
<evidence type="ECO:0000313" key="5">
    <source>
        <dbReference type="Proteomes" id="UP001152523"/>
    </source>
</evidence>
<dbReference type="Pfam" id="PF03514">
    <property type="entry name" value="GRAS"/>
    <property type="match status" value="1"/>
</dbReference>
<dbReference type="PANTHER" id="PTHR31636">
    <property type="entry name" value="OSJNBA0084A10.13 PROTEIN-RELATED"/>
    <property type="match status" value="1"/>
</dbReference>